<proteinExistence type="predicted"/>
<evidence type="ECO:0000313" key="2">
    <source>
        <dbReference type="Proteomes" id="UP000199107"/>
    </source>
</evidence>
<gene>
    <name evidence="1" type="ORF">SAMN05192555_109100</name>
</gene>
<keyword evidence="2" id="KW-1185">Reference proteome</keyword>
<evidence type="ECO:0000313" key="1">
    <source>
        <dbReference type="EMBL" id="SDM09271.1"/>
    </source>
</evidence>
<organism evidence="1 2">
    <name type="scientific">Franzmannia pantelleriensis</name>
    <dbReference type="NCBI Taxonomy" id="48727"/>
    <lineage>
        <taxon>Bacteria</taxon>
        <taxon>Pseudomonadati</taxon>
        <taxon>Pseudomonadota</taxon>
        <taxon>Gammaproteobacteria</taxon>
        <taxon>Oceanospirillales</taxon>
        <taxon>Halomonadaceae</taxon>
        <taxon>Franzmannia</taxon>
    </lineage>
</organism>
<protein>
    <submittedName>
        <fullName evidence="1">Uncharacterized protein</fullName>
    </submittedName>
</protein>
<reference evidence="2" key="1">
    <citation type="submission" date="2016-10" db="EMBL/GenBank/DDBJ databases">
        <authorList>
            <person name="Varghese N."/>
            <person name="Submissions S."/>
        </authorList>
    </citation>
    <scope>NUCLEOTIDE SEQUENCE [LARGE SCALE GENOMIC DNA]</scope>
    <source>
        <strain evidence="2">AAP</strain>
    </source>
</reference>
<dbReference type="Proteomes" id="UP000199107">
    <property type="component" value="Unassembled WGS sequence"/>
</dbReference>
<accession>A0A1G9QEU4</accession>
<name>A0A1G9QEU4_9GAMM</name>
<dbReference type="AlphaFoldDB" id="A0A1G9QEU4"/>
<dbReference type="STRING" id="48727.SAMN05192555_109100"/>
<sequence>MYHRIAFPLLPCNAYYRGYGSWRFSGVRSAQLATSGREIIGGHSTRCSTPCTR</sequence>
<dbReference type="EMBL" id="FNGH01000009">
    <property type="protein sequence ID" value="SDM09271.1"/>
    <property type="molecule type" value="Genomic_DNA"/>
</dbReference>